<name>A0AAU9K5R7_9CILI</name>
<dbReference type="SMART" id="SM00471">
    <property type="entry name" value="HDc"/>
    <property type="match status" value="1"/>
</dbReference>
<evidence type="ECO:0000259" key="7">
    <source>
        <dbReference type="PROSITE" id="PS51845"/>
    </source>
</evidence>
<sequence>MNRSKMLEMVSDTAFFKFAKSSLYSIADNESLESKRIPINPNLLTFNDKFLEKRFHQQHTCQKGVNKGPSSEFKNNMLIFFIFLFSYIAITISTAILLYSSSNQSQNHLIIRVIFLTMILTVSFCIIYVIFKSSYFLNRNKQLFILLGSIFMTYLIICDERVLCGITSTDYEKNSQNHMLVIACFIVFYKLVIFDHFVYVALLSLLTLIFLLIFMLAFSPLSYLATLSDYLVLLVFLILQVIDSWQIDYRAKQLFWRREQEEEALDPLANEENGDVFAQQMWTEIELLLHMCDKIKANIKQSSAVIMFKDIKNKLKSAQSDIEKVKRGIAHGLIMAEIKVNSDGMDEQDRVFLSEYCMDHSLATKFKSLSRRPSTMDLKERDLSFPFSSYGVAELESVLSSIGKNWNFDIWFVYNATGHSIFIVAKFLFEKWNLSTTFSINEETIDRFFKTLERNYHQNPYHNSCHAADVLHTMLYFLTTSEIVKHLNPIEIISLMVACLGHDVGHPALTSRFLINNRDEIAMIYNDSSVLENMHISKIYGIMGNKGCNIFENIDSDDWVKARKLIIEMILETDMSRHFEILGRFRARAKNLADLALDVHDDKILILSMALKCADIGHSAKISELHEKWTALVCEEFFRQGDLEKQRNQQVSMYCDRDTTEIPKSQAGFIKNICLPLFDVWCEYLNNDAINKYVLEQLKKNLNYWEEKTRVRRASMQIIDTTARREAEKKFLGLSPKAKPDRST</sequence>
<gene>
    <name evidence="8" type="ORF">BSTOLATCC_MIC57047</name>
</gene>
<evidence type="ECO:0000256" key="1">
    <source>
        <dbReference type="ARBA" id="ARBA00022723"/>
    </source>
</evidence>
<dbReference type="InterPro" id="IPR002073">
    <property type="entry name" value="PDEase_catalytic_dom"/>
</dbReference>
<dbReference type="InterPro" id="IPR003607">
    <property type="entry name" value="HD/PDEase_dom"/>
</dbReference>
<evidence type="ECO:0000313" key="8">
    <source>
        <dbReference type="EMBL" id="CAG9332757.1"/>
    </source>
</evidence>
<proteinExistence type="predicted"/>
<feature type="domain" description="PDEase" evidence="7">
    <location>
        <begin position="371"/>
        <end position="712"/>
    </location>
</feature>
<evidence type="ECO:0000256" key="6">
    <source>
        <dbReference type="SAM" id="Phobius"/>
    </source>
</evidence>
<feature type="active site" description="Proton donor" evidence="3">
    <location>
        <position position="462"/>
    </location>
</feature>
<feature type="binding site" evidence="4">
    <location>
        <begin position="462"/>
        <end position="466"/>
    </location>
    <ligand>
        <name>AMP</name>
        <dbReference type="ChEBI" id="CHEBI:456215"/>
    </ligand>
</feature>
<evidence type="ECO:0000256" key="3">
    <source>
        <dbReference type="PIRSR" id="PIRSR623088-1"/>
    </source>
</evidence>
<evidence type="ECO:0000313" key="9">
    <source>
        <dbReference type="Proteomes" id="UP001162131"/>
    </source>
</evidence>
<feature type="binding site" evidence="5">
    <location>
        <position position="502"/>
    </location>
    <ligand>
        <name>Zn(2+)</name>
        <dbReference type="ChEBI" id="CHEBI:29105"/>
        <label>1</label>
    </ligand>
</feature>
<dbReference type="Proteomes" id="UP001162131">
    <property type="component" value="Unassembled WGS sequence"/>
</dbReference>
<keyword evidence="6" id="KW-0472">Membrane</keyword>
<dbReference type="AlphaFoldDB" id="A0AAU9K5R7"/>
<feature type="binding site" evidence="4">
    <location>
        <position position="503"/>
    </location>
    <ligand>
        <name>AMP</name>
        <dbReference type="ChEBI" id="CHEBI:456215"/>
    </ligand>
</feature>
<reference evidence="8" key="1">
    <citation type="submission" date="2021-09" db="EMBL/GenBank/DDBJ databases">
        <authorList>
            <consortium name="AG Swart"/>
            <person name="Singh M."/>
            <person name="Singh A."/>
            <person name="Seah K."/>
            <person name="Emmerich C."/>
        </authorList>
    </citation>
    <scope>NUCLEOTIDE SEQUENCE</scope>
    <source>
        <strain evidence="8">ATCC30299</strain>
    </source>
</reference>
<keyword evidence="9" id="KW-1185">Reference proteome</keyword>
<feature type="binding site" evidence="4">
    <location>
        <position position="666"/>
    </location>
    <ligand>
        <name>AMP</name>
        <dbReference type="ChEBI" id="CHEBI:456215"/>
    </ligand>
</feature>
<dbReference type="PANTHER" id="PTHR11347">
    <property type="entry name" value="CYCLIC NUCLEOTIDE PHOSPHODIESTERASE"/>
    <property type="match status" value="1"/>
</dbReference>
<dbReference type="GO" id="GO:0007165">
    <property type="term" value="P:signal transduction"/>
    <property type="evidence" value="ECO:0007669"/>
    <property type="project" value="InterPro"/>
</dbReference>
<comment type="caution">
    <text evidence="8">The sequence shown here is derived from an EMBL/GenBank/DDBJ whole genome shotgun (WGS) entry which is preliminary data.</text>
</comment>
<dbReference type="Gene3D" id="1.10.1300.10">
    <property type="entry name" value="3'5'-cyclic nucleotide phosphodiesterase, catalytic domain"/>
    <property type="match status" value="1"/>
</dbReference>
<dbReference type="PRINTS" id="PR00387">
    <property type="entry name" value="PDIESTERASE1"/>
</dbReference>
<keyword evidence="6" id="KW-1133">Transmembrane helix</keyword>
<feature type="transmembrane region" description="Helical" evidence="6">
    <location>
        <begin position="143"/>
        <end position="163"/>
    </location>
</feature>
<keyword evidence="6" id="KW-0812">Transmembrane</keyword>
<feature type="transmembrane region" description="Helical" evidence="6">
    <location>
        <begin position="77"/>
        <end position="97"/>
    </location>
</feature>
<evidence type="ECO:0000256" key="2">
    <source>
        <dbReference type="ARBA" id="ARBA00022801"/>
    </source>
</evidence>
<keyword evidence="2" id="KW-0378">Hydrolase</keyword>
<dbReference type="CDD" id="cd00077">
    <property type="entry name" value="HDc"/>
    <property type="match status" value="1"/>
</dbReference>
<protein>
    <recommendedName>
        <fullName evidence="7">PDEase domain-containing protein</fullName>
    </recommendedName>
</protein>
<keyword evidence="1 5" id="KW-0479">Metal-binding</keyword>
<feature type="transmembrane region" description="Helical" evidence="6">
    <location>
        <begin position="109"/>
        <end position="131"/>
    </location>
</feature>
<accession>A0AAU9K5R7</accession>
<dbReference type="Pfam" id="PF00233">
    <property type="entry name" value="PDEase_I"/>
    <property type="match status" value="1"/>
</dbReference>
<feature type="transmembrane region" description="Helical" evidence="6">
    <location>
        <begin position="197"/>
        <end position="217"/>
    </location>
</feature>
<evidence type="ECO:0000256" key="4">
    <source>
        <dbReference type="PIRSR" id="PIRSR623088-2"/>
    </source>
</evidence>
<dbReference type="InterPro" id="IPR023088">
    <property type="entry name" value="PDEase"/>
</dbReference>
<feature type="binding site" evidence="5">
    <location>
        <position position="466"/>
    </location>
    <ligand>
        <name>Zn(2+)</name>
        <dbReference type="ChEBI" id="CHEBI:29105"/>
        <label>1</label>
    </ligand>
</feature>
<feature type="binding site" evidence="5">
    <location>
        <position position="615"/>
    </location>
    <ligand>
        <name>Zn(2+)</name>
        <dbReference type="ChEBI" id="CHEBI:29105"/>
        <label>1</label>
    </ligand>
</feature>
<dbReference type="SUPFAM" id="SSF109604">
    <property type="entry name" value="HD-domain/PDEase-like"/>
    <property type="match status" value="1"/>
</dbReference>
<evidence type="ECO:0000256" key="5">
    <source>
        <dbReference type="PIRSR" id="PIRSR623088-3"/>
    </source>
</evidence>
<feature type="transmembrane region" description="Helical" evidence="6">
    <location>
        <begin position="175"/>
        <end position="192"/>
    </location>
</feature>
<feature type="binding site" evidence="5">
    <location>
        <position position="503"/>
    </location>
    <ligand>
        <name>Zn(2+)</name>
        <dbReference type="ChEBI" id="CHEBI:29105"/>
        <label>1</label>
    </ligand>
</feature>
<dbReference type="PROSITE" id="PS51845">
    <property type="entry name" value="PDEASE_I_2"/>
    <property type="match status" value="1"/>
</dbReference>
<dbReference type="InterPro" id="IPR036971">
    <property type="entry name" value="PDEase_catalytic_dom_sf"/>
</dbReference>
<dbReference type="GO" id="GO:0046872">
    <property type="term" value="F:metal ion binding"/>
    <property type="evidence" value="ECO:0007669"/>
    <property type="project" value="UniProtKB-KW"/>
</dbReference>
<dbReference type="GO" id="GO:0004114">
    <property type="term" value="F:3',5'-cyclic-nucleotide phosphodiesterase activity"/>
    <property type="evidence" value="ECO:0007669"/>
    <property type="project" value="InterPro"/>
</dbReference>
<feature type="binding site" evidence="5">
    <location>
        <position position="503"/>
    </location>
    <ligand>
        <name>Zn(2+)</name>
        <dbReference type="ChEBI" id="CHEBI:29105"/>
        <label>2</label>
    </ligand>
</feature>
<organism evidence="8 9">
    <name type="scientific">Blepharisma stoltei</name>
    <dbReference type="NCBI Taxonomy" id="1481888"/>
    <lineage>
        <taxon>Eukaryota</taxon>
        <taxon>Sar</taxon>
        <taxon>Alveolata</taxon>
        <taxon>Ciliophora</taxon>
        <taxon>Postciliodesmatophora</taxon>
        <taxon>Heterotrichea</taxon>
        <taxon>Heterotrichida</taxon>
        <taxon>Blepharismidae</taxon>
        <taxon>Blepharisma</taxon>
    </lineage>
</organism>
<dbReference type="EMBL" id="CAJZBQ010000055">
    <property type="protein sequence ID" value="CAG9332757.1"/>
    <property type="molecule type" value="Genomic_DNA"/>
</dbReference>
<feature type="binding site" evidence="4">
    <location>
        <position position="615"/>
    </location>
    <ligand>
        <name>AMP</name>
        <dbReference type="ChEBI" id="CHEBI:456215"/>
    </ligand>
</feature>